<dbReference type="SMART" id="SM00220">
    <property type="entry name" value="S_TKc"/>
    <property type="match status" value="1"/>
</dbReference>
<dbReference type="Gene3D" id="3.30.200.20">
    <property type="entry name" value="Phosphorylase Kinase, domain 1"/>
    <property type="match status" value="1"/>
</dbReference>
<evidence type="ECO:0000256" key="1">
    <source>
        <dbReference type="SAM" id="MobiDB-lite"/>
    </source>
</evidence>
<feature type="chain" id="PRO_5026039001" description="Protein kinase domain-containing protein" evidence="3">
    <location>
        <begin position="18"/>
        <end position="611"/>
    </location>
</feature>
<dbReference type="PANTHER" id="PTHR44329:SF214">
    <property type="entry name" value="PROTEIN KINASE DOMAIN-CONTAINING PROTEIN"/>
    <property type="match status" value="1"/>
</dbReference>
<comment type="caution">
    <text evidence="5">The sequence shown here is derived from an EMBL/GenBank/DDBJ whole genome shotgun (WGS) entry which is preliminary data.</text>
</comment>
<dbReference type="PANTHER" id="PTHR44329">
    <property type="entry name" value="SERINE/THREONINE-PROTEIN KINASE TNNI3K-RELATED"/>
    <property type="match status" value="1"/>
</dbReference>
<keyword evidence="3" id="KW-0732">Signal</keyword>
<evidence type="ECO:0000256" key="3">
    <source>
        <dbReference type="SAM" id="SignalP"/>
    </source>
</evidence>
<name>A0A6G0WIN8_9STRA</name>
<dbReference type="InterPro" id="IPR011009">
    <property type="entry name" value="Kinase-like_dom_sf"/>
</dbReference>
<dbReference type="VEuPathDB" id="FungiDB:AeMF1_004715"/>
<proteinExistence type="predicted"/>
<sequence>MHLQLVVLSATIAISAAFGSLPVPDGKTTRCWAIADDPTIRQPNSANSRSEGEGLQCPFQVTFSLPNTSYVGQMITANWTISYTSDSLDNNAIGYDADKPLALKDPRNGQYEQVFHSNIHSCTYGEADICDPFVDAKIARDATPNQVANFTSQKQAAFVYTELSFITAGYIWVLAHIALPGPNASFRYDFATYRKLQVLPALTTTAVPTPAPDSSSHTLALAVGIGGGVLVIILIAVIIVVMRKKKQSQQPGMFAQSSPPPGYPYDHTGTGGFKTHSSGGRPTMKSTTNPNWEYNSATQSSQMSNGVLSREEEDTLNQWRLDENDIVPEQALSRGAFGEVWRGKYRGSTVAIKKLLASQSGPAAIKTFVAEIVLMSKLDSKYIVKFIGVSWYRKAEMMLILEYMDDGDLRSKLESTTQETLPLETKLDYATSIAEGLVYLHTLDTGIIHRDIKSRNVLLDTRNGTKLTDFGVSREETSETMTIGIGTYRWMAPEILGESHYSQAADIYSFGVILAELDLHILPYSDQMTEKGNPLNDTAIMGRVMQGSIKPTFSDLYPPALLQLAHECLSFESDKRPTALEVAYRLRLIRKDWTGKRDYVFNSTRAGAPYV</sequence>
<dbReference type="AlphaFoldDB" id="A0A6G0WIN8"/>
<evidence type="ECO:0000313" key="5">
    <source>
        <dbReference type="EMBL" id="KAF0727086.1"/>
    </source>
</evidence>
<keyword evidence="6" id="KW-1185">Reference proteome</keyword>
<dbReference type="InterPro" id="IPR051681">
    <property type="entry name" value="Ser/Thr_Kinases-Pseudokinases"/>
</dbReference>
<evidence type="ECO:0000256" key="2">
    <source>
        <dbReference type="SAM" id="Phobius"/>
    </source>
</evidence>
<accession>A0A6G0WIN8</accession>
<dbReference type="InterPro" id="IPR000719">
    <property type="entry name" value="Prot_kinase_dom"/>
</dbReference>
<evidence type="ECO:0000313" key="6">
    <source>
        <dbReference type="Proteomes" id="UP000481153"/>
    </source>
</evidence>
<reference evidence="5 6" key="1">
    <citation type="submission" date="2019-07" db="EMBL/GenBank/DDBJ databases">
        <title>Genomics analysis of Aphanomyces spp. identifies a new class of oomycete effector associated with host adaptation.</title>
        <authorList>
            <person name="Gaulin E."/>
        </authorList>
    </citation>
    <scope>NUCLEOTIDE SEQUENCE [LARGE SCALE GENOMIC DNA]</scope>
    <source>
        <strain evidence="5 6">ATCC 201684</strain>
    </source>
</reference>
<dbReference type="Proteomes" id="UP000481153">
    <property type="component" value="Unassembled WGS sequence"/>
</dbReference>
<keyword evidence="2" id="KW-1133">Transmembrane helix</keyword>
<protein>
    <recommendedName>
        <fullName evidence="4">Protein kinase domain-containing protein</fullName>
    </recommendedName>
</protein>
<dbReference type="Gene3D" id="1.10.510.10">
    <property type="entry name" value="Transferase(Phosphotransferase) domain 1"/>
    <property type="match status" value="1"/>
</dbReference>
<dbReference type="GO" id="GO:0004674">
    <property type="term" value="F:protein serine/threonine kinase activity"/>
    <property type="evidence" value="ECO:0007669"/>
    <property type="project" value="TreeGrafter"/>
</dbReference>
<feature type="signal peptide" evidence="3">
    <location>
        <begin position="1"/>
        <end position="17"/>
    </location>
</feature>
<feature type="transmembrane region" description="Helical" evidence="2">
    <location>
        <begin position="219"/>
        <end position="241"/>
    </location>
</feature>
<feature type="region of interest" description="Disordered" evidence="1">
    <location>
        <begin position="250"/>
        <end position="309"/>
    </location>
</feature>
<dbReference type="InterPro" id="IPR008271">
    <property type="entry name" value="Ser/Thr_kinase_AS"/>
</dbReference>
<organism evidence="5 6">
    <name type="scientific">Aphanomyces euteiches</name>
    <dbReference type="NCBI Taxonomy" id="100861"/>
    <lineage>
        <taxon>Eukaryota</taxon>
        <taxon>Sar</taxon>
        <taxon>Stramenopiles</taxon>
        <taxon>Oomycota</taxon>
        <taxon>Saprolegniomycetes</taxon>
        <taxon>Saprolegniales</taxon>
        <taxon>Verrucalvaceae</taxon>
        <taxon>Aphanomyces</taxon>
    </lineage>
</organism>
<dbReference type="EMBL" id="VJMJ01000202">
    <property type="protein sequence ID" value="KAF0727086.1"/>
    <property type="molecule type" value="Genomic_DNA"/>
</dbReference>
<keyword evidence="2" id="KW-0812">Transmembrane</keyword>
<feature type="compositionally biased region" description="Polar residues" evidence="1">
    <location>
        <begin position="275"/>
        <end position="307"/>
    </location>
</feature>
<feature type="domain" description="Protein kinase" evidence="4">
    <location>
        <begin position="326"/>
        <end position="588"/>
    </location>
</feature>
<dbReference type="PROSITE" id="PS00108">
    <property type="entry name" value="PROTEIN_KINASE_ST"/>
    <property type="match status" value="1"/>
</dbReference>
<dbReference type="PROSITE" id="PS50011">
    <property type="entry name" value="PROTEIN_KINASE_DOM"/>
    <property type="match status" value="1"/>
</dbReference>
<dbReference type="SUPFAM" id="SSF56112">
    <property type="entry name" value="Protein kinase-like (PK-like)"/>
    <property type="match status" value="1"/>
</dbReference>
<evidence type="ECO:0000259" key="4">
    <source>
        <dbReference type="PROSITE" id="PS50011"/>
    </source>
</evidence>
<keyword evidence="2" id="KW-0472">Membrane</keyword>
<dbReference type="GO" id="GO:0005524">
    <property type="term" value="F:ATP binding"/>
    <property type="evidence" value="ECO:0007669"/>
    <property type="project" value="InterPro"/>
</dbReference>
<dbReference type="Pfam" id="PF00069">
    <property type="entry name" value="Pkinase"/>
    <property type="match status" value="1"/>
</dbReference>
<gene>
    <name evidence="5" type="ORF">Ae201684_014823</name>
</gene>